<protein>
    <submittedName>
        <fullName evidence="2">Uncharacterized protein</fullName>
    </submittedName>
</protein>
<evidence type="ECO:0000313" key="3">
    <source>
        <dbReference type="Proteomes" id="UP000785679"/>
    </source>
</evidence>
<accession>A0A8J8T6Z7</accession>
<proteinExistence type="predicted"/>
<keyword evidence="1" id="KW-0812">Transmembrane</keyword>
<keyword evidence="1" id="KW-1133">Transmembrane helix</keyword>
<keyword evidence="1" id="KW-0472">Membrane</keyword>
<reference evidence="2" key="1">
    <citation type="submission" date="2019-06" db="EMBL/GenBank/DDBJ databases">
        <authorList>
            <person name="Zheng W."/>
        </authorList>
    </citation>
    <scope>NUCLEOTIDE SEQUENCE</scope>
    <source>
        <strain evidence="2">QDHG01</strain>
    </source>
</reference>
<evidence type="ECO:0000313" key="2">
    <source>
        <dbReference type="EMBL" id="TNV83643.1"/>
    </source>
</evidence>
<name>A0A8J8T6Z7_HALGN</name>
<dbReference type="Proteomes" id="UP000785679">
    <property type="component" value="Unassembled WGS sequence"/>
</dbReference>
<organism evidence="2 3">
    <name type="scientific">Halteria grandinella</name>
    <dbReference type="NCBI Taxonomy" id="5974"/>
    <lineage>
        <taxon>Eukaryota</taxon>
        <taxon>Sar</taxon>
        <taxon>Alveolata</taxon>
        <taxon>Ciliophora</taxon>
        <taxon>Intramacronucleata</taxon>
        <taxon>Spirotrichea</taxon>
        <taxon>Stichotrichia</taxon>
        <taxon>Sporadotrichida</taxon>
        <taxon>Halteriidae</taxon>
        <taxon>Halteria</taxon>
    </lineage>
</organism>
<keyword evidence="3" id="KW-1185">Reference proteome</keyword>
<feature type="transmembrane region" description="Helical" evidence="1">
    <location>
        <begin position="66"/>
        <end position="94"/>
    </location>
</feature>
<dbReference type="EMBL" id="RRYP01003619">
    <property type="protein sequence ID" value="TNV83643.1"/>
    <property type="molecule type" value="Genomic_DNA"/>
</dbReference>
<gene>
    <name evidence="2" type="ORF">FGO68_gene8355</name>
</gene>
<dbReference type="AlphaFoldDB" id="A0A8J8T6Z7"/>
<sequence>MFHKLSSLRLCSWVIWHFKYFDTSPNFAYSITKFSLLFPLLADLSIQKFFMGTMFGCHAQGATIRYLLICASLIQSFYNITFFFFFLFAFFSIFAY</sequence>
<evidence type="ECO:0000256" key="1">
    <source>
        <dbReference type="SAM" id="Phobius"/>
    </source>
</evidence>
<comment type="caution">
    <text evidence="2">The sequence shown here is derived from an EMBL/GenBank/DDBJ whole genome shotgun (WGS) entry which is preliminary data.</text>
</comment>